<evidence type="ECO:0000313" key="2">
    <source>
        <dbReference type="Proteomes" id="UP000176725"/>
    </source>
</evidence>
<dbReference type="AlphaFoldDB" id="A0A1F8BI64"/>
<dbReference type="EMBL" id="MGHH01000015">
    <property type="protein sequence ID" value="OGM63747.1"/>
    <property type="molecule type" value="Genomic_DNA"/>
</dbReference>
<gene>
    <name evidence="1" type="ORF">A2893_02070</name>
</gene>
<proteinExistence type="predicted"/>
<evidence type="ECO:0000313" key="1">
    <source>
        <dbReference type="EMBL" id="OGM63747.1"/>
    </source>
</evidence>
<dbReference type="Proteomes" id="UP000176725">
    <property type="component" value="Unassembled WGS sequence"/>
</dbReference>
<protein>
    <submittedName>
        <fullName evidence="1">Uncharacterized protein</fullName>
    </submittedName>
</protein>
<comment type="caution">
    <text evidence="1">The sequence shown here is derived from an EMBL/GenBank/DDBJ whole genome shotgun (WGS) entry which is preliminary data.</text>
</comment>
<name>A0A1F8BI64_9BACT</name>
<organism evidence="1 2">
    <name type="scientific">Candidatus Woesebacteria bacterium RIFCSPLOWO2_01_FULL_39_25</name>
    <dbReference type="NCBI Taxonomy" id="1802521"/>
    <lineage>
        <taxon>Bacteria</taxon>
        <taxon>Candidatus Woeseibacteriota</taxon>
    </lineage>
</organism>
<reference evidence="1 2" key="1">
    <citation type="journal article" date="2016" name="Nat. Commun.">
        <title>Thousands of microbial genomes shed light on interconnected biogeochemical processes in an aquifer system.</title>
        <authorList>
            <person name="Anantharaman K."/>
            <person name="Brown C.T."/>
            <person name="Hug L.A."/>
            <person name="Sharon I."/>
            <person name="Castelle C.J."/>
            <person name="Probst A.J."/>
            <person name="Thomas B.C."/>
            <person name="Singh A."/>
            <person name="Wilkins M.J."/>
            <person name="Karaoz U."/>
            <person name="Brodie E.L."/>
            <person name="Williams K.H."/>
            <person name="Hubbard S.S."/>
            <person name="Banfield J.F."/>
        </authorList>
    </citation>
    <scope>NUCLEOTIDE SEQUENCE [LARGE SCALE GENOMIC DNA]</scope>
</reference>
<accession>A0A1F8BI64</accession>
<sequence length="321" mass="37898">MKDRLSKNPILLSVLLLIFVFASAIVSHKRSKVVSEELSKTSQPERKCNTEKLYEQPYFDENGFRRFHIRNLEFSLPPDWWYREEMAGNRREILDQHFIRFNDVEPNGTDLTTFPKYEIHVDLVREKEPEKIFEDLQKGIYDYVQFVNYQTKKIKVDGIEGIFFEGTANPYEQIFNKPFSSNERVQLAIFDYGKIYTFRGVVNNQEDKGLYDKILNTFDFTTYWPPPFTEIDFHQCEEKTVIYELPCATAKVTSHKSADQCDIKYTRQTYDPNNPVRESYECTGNDSWGKMAFKKEDYGINFYSPGWGKSLLETSFCQKID</sequence>